<accession>A0A9D1WCV5</accession>
<dbReference type="PANTHER" id="PTHR22911:SF137">
    <property type="entry name" value="SOLUTE CARRIER FAMILY 35 MEMBER G2-RELATED"/>
    <property type="match status" value="1"/>
</dbReference>
<dbReference type="Proteomes" id="UP000886829">
    <property type="component" value="Unassembled WGS sequence"/>
</dbReference>
<reference evidence="3" key="1">
    <citation type="journal article" date="2021" name="PeerJ">
        <title>Extensive microbial diversity within the chicken gut microbiome revealed by metagenomics and culture.</title>
        <authorList>
            <person name="Gilroy R."/>
            <person name="Ravi A."/>
            <person name="Getino M."/>
            <person name="Pursley I."/>
            <person name="Horton D.L."/>
            <person name="Alikhan N.F."/>
            <person name="Baker D."/>
            <person name="Gharbi K."/>
            <person name="Hall N."/>
            <person name="Watson M."/>
            <person name="Adriaenssens E.M."/>
            <person name="Foster-Nyarko E."/>
            <person name="Jarju S."/>
            <person name="Secka A."/>
            <person name="Antonio M."/>
            <person name="Oren A."/>
            <person name="Chaudhuri R.R."/>
            <person name="La Ragione R."/>
            <person name="Hildebrand F."/>
            <person name="Pallen M.J."/>
        </authorList>
    </citation>
    <scope>NUCLEOTIDE SEQUENCE</scope>
    <source>
        <strain evidence="3">USASDec5-558</strain>
    </source>
</reference>
<dbReference type="AlphaFoldDB" id="A0A9D1WCV5"/>
<comment type="caution">
    <text evidence="3">The sequence shown here is derived from an EMBL/GenBank/DDBJ whole genome shotgun (WGS) entry which is preliminary data.</text>
</comment>
<feature type="transmembrane region" description="Helical" evidence="1">
    <location>
        <begin position="213"/>
        <end position="231"/>
    </location>
</feature>
<evidence type="ECO:0000313" key="4">
    <source>
        <dbReference type="Proteomes" id="UP000886829"/>
    </source>
</evidence>
<dbReference type="InterPro" id="IPR037185">
    <property type="entry name" value="EmrE-like"/>
</dbReference>
<feature type="transmembrane region" description="Helical" evidence="1">
    <location>
        <begin position="268"/>
        <end position="287"/>
    </location>
</feature>
<evidence type="ECO:0000259" key="2">
    <source>
        <dbReference type="Pfam" id="PF00892"/>
    </source>
</evidence>
<dbReference type="SUPFAM" id="SSF103481">
    <property type="entry name" value="Multidrug resistance efflux transporter EmrE"/>
    <property type="match status" value="2"/>
</dbReference>
<feature type="transmembrane region" description="Helical" evidence="1">
    <location>
        <begin position="12"/>
        <end position="33"/>
    </location>
</feature>
<dbReference type="GO" id="GO:0016020">
    <property type="term" value="C:membrane"/>
    <property type="evidence" value="ECO:0007669"/>
    <property type="project" value="InterPro"/>
</dbReference>
<feature type="transmembrane region" description="Helical" evidence="1">
    <location>
        <begin position="123"/>
        <end position="141"/>
    </location>
</feature>
<feature type="domain" description="EamA" evidence="2">
    <location>
        <begin position="149"/>
        <end position="285"/>
    </location>
</feature>
<dbReference type="PANTHER" id="PTHR22911">
    <property type="entry name" value="ACYL-MALONYL CONDENSING ENZYME-RELATED"/>
    <property type="match status" value="1"/>
</dbReference>
<keyword evidence="1" id="KW-0472">Membrane</keyword>
<gene>
    <name evidence="3" type="ORF">H9850_05310</name>
</gene>
<proteinExistence type="predicted"/>
<feature type="domain" description="EamA" evidence="2">
    <location>
        <begin position="6"/>
        <end position="138"/>
    </location>
</feature>
<evidence type="ECO:0000256" key="1">
    <source>
        <dbReference type="SAM" id="Phobius"/>
    </source>
</evidence>
<feature type="transmembrane region" description="Helical" evidence="1">
    <location>
        <begin position="39"/>
        <end position="56"/>
    </location>
</feature>
<dbReference type="EMBL" id="DXEV01000102">
    <property type="protein sequence ID" value="HIX56871.1"/>
    <property type="molecule type" value="Genomic_DNA"/>
</dbReference>
<feature type="transmembrane region" description="Helical" evidence="1">
    <location>
        <begin position="147"/>
        <end position="168"/>
    </location>
</feature>
<feature type="transmembrane region" description="Helical" evidence="1">
    <location>
        <begin position="68"/>
        <end position="88"/>
    </location>
</feature>
<keyword evidence="1" id="KW-1133">Transmembrane helix</keyword>
<reference evidence="3" key="2">
    <citation type="submission" date="2021-04" db="EMBL/GenBank/DDBJ databases">
        <authorList>
            <person name="Gilroy R."/>
        </authorList>
    </citation>
    <scope>NUCLEOTIDE SEQUENCE</scope>
    <source>
        <strain evidence="3">USASDec5-558</strain>
    </source>
</reference>
<dbReference type="Pfam" id="PF00892">
    <property type="entry name" value="EamA"/>
    <property type="match status" value="2"/>
</dbReference>
<dbReference type="InterPro" id="IPR000620">
    <property type="entry name" value="EamA_dom"/>
</dbReference>
<keyword evidence="1" id="KW-0812">Transmembrane</keyword>
<feature type="transmembrane region" description="Helical" evidence="1">
    <location>
        <begin position="180"/>
        <end position="198"/>
    </location>
</feature>
<feature type="transmembrane region" description="Helical" evidence="1">
    <location>
        <begin position="243"/>
        <end position="262"/>
    </location>
</feature>
<sequence length="321" mass="35101">MNSQVKGTIAGILSASTYGCSPALALLLYATSFDAANALFYRYLGALVLFLPFLLIKRENLLLPWRDFLKLGIPGLCFALSTLTYFISFGYMNAGISATILFLYPVFTAVIMVLAYHEKIRPAMIFAIVLSFAGVVMLHGAEAGGLSPIGTALAVISAFTYALYIVAINRTKIIISNNKLTFYLVFFSVVTTAIYMAVSPNSAIMLPHLPEQYLYIALLAIVPTIISLHLMNISIAAIGSTATAVLGAMEPVTAVALSVIIFGEHLSFSLLCGIALILLGVMIVIVGQRFKVWYEHMHTKYLNRLAATNGKKPRKRWRWKS</sequence>
<organism evidence="3 4">
    <name type="scientific">Candidatus Anaerobiospirillum pullistercoris</name>
    <dbReference type="NCBI Taxonomy" id="2838452"/>
    <lineage>
        <taxon>Bacteria</taxon>
        <taxon>Pseudomonadati</taxon>
        <taxon>Pseudomonadota</taxon>
        <taxon>Gammaproteobacteria</taxon>
        <taxon>Aeromonadales</taxon>
        <taxon>Succinivibrionaceae</taxon>
        <taxon>Anaerobiospirillum</taxon>
    </lineage>
</organism>
<feature type="transmembrane region" description="Helical" evidence="1">
    <location>
        <begin position="94"/>
        <end position="116"/>
    </location>
</feature>
<evidence type="ECO:0000313" key="3">
    <source>
        <dbReference type="EMBL" id="HIX56871.1"/>
    </source>
</evidence>
<protein>
    <submittedName>
        <fullName evidence="3">DMT family transporter</fullName>
    </submittedName>
</protein>
<dbReference type="PROSITE" id="PS51257">
    <property type="entry name" value="PROKAR_LIPOPROTEIN"/>
    <property type="match status" value="1"/>
</dbReference>
<name>A0A9D1WCV5_9GAMM</name>